<protein>
    <submittedName>
        <fullName evidence="2">Uncharacterized protein</fullName>
    </submittedName>
</protein>
<name>A0A0E9QC46_ANGAN</name>
<evidence type="ECO:0000313" key="2">
    <source>
        <dbReference type="EMBL" id="JAH14102.1"/>
    </source>
</evidence>
<reference evidence="2" key="1">
    <citation type="submission" date="2014-11" db="EMBL/GenBank/DDBJ databases">
        <authorList>
            <person name="Amaro Gonzalez C."/>
        </authorList>
    </citation>
    <scope>NUCLEOTIDE SEQUENCE</scope>
</reference>
<accession>A0A0E9QC46</accession>
<keyword evidence="1" id="KW-1133">Transmembrane helix</keyword>
<proteinExistence type="predicted"/>
<feature type="transmembrane region" description="Helical" evidence="1">
    <location>
        <begin position="20"/>
        <end position="39"/>
    </location>
</feature>
<reference evidence="2" key="2">
    <citation type="journal article" date="2015" name="Fish Shellfish Immunol.">
        <title>Early steps in the European eel (Anguilla anguilla)-Vibrio vulnificus interaction in the gills: Role of the RtxA13 toxin.</title>
        <authorList>
            <person name="Callol A."/>
            <person name="Pajuelo D."/>
            <person name="Ebbesson L."/>
            <person name="Teles M."/>
            <person name="MacKenzie S."/>
            <person name="Amaro C."/>
        </authorList>
    </citation>
    <scope>NUCLEOTIDE SEQUENCE</scope>
</reference>
<keyword evidence="1" id="KW-0472">Membrane</keyword>
<evidence type="ECO:0000256" key="1">
    <source>
        <dbReference type="SAM" id="Phobius"/>
    </source>
</evidence>
<dbReference type="AlphaFoldDB" id="A0A0E9QC46"/>
<sequence>MALTVVRWSPRGFLNLSRLIYFHNFFIISYGIPCLSNFASDSAFRSNREGRGNWWPTLQRSLFRPEHNPHLP</sequence>
<dbReference type="EMBL" id="GBXM01094475">
    <property type="protein sequence ID" value="JAH14102.1"/>
    <property type="molecule type" value="Transcribed_RNA"/>
</dbReference>
<keyword evidence="1" id="KW-0812">Transmembrane</keyword>
<organism evidence="2">
    <name type="scientific">Anguilla anguilla</name>
    <name type="common">European freshwater eel</name>
    <name type="synonym">Muraena anguilla</name>
    <dbReference type="NCBI Taxonomy" id="7936"/>
    <lineage>
        <taxon>Eukaryota</taxon>
        <taxon>Metazoa</taxon>
        <taxon>Chordata</taxon>
        <taxon>Craniata</taxon>
        <taxon>Vertebrata</taxon>
        <taxon>Euteleostomi</taxon>
        <taxon>Actinopterygii</taxon>
        <taxon>Neopterygii</taxon>
        <taxon>Teleostei</taxon>
        <taxon>Anguilliformes</taxon>
        <taxon>Anguillidae</taxon>
        <taxon>Anguilla</taxon>
    </lineage>
</organism>